<name>A0ABR9ISI7_RHIVS</name>
<dbReference type="EMBL" id="JADBEC010000001">
    <property type="protein sequence ID" value="MBE1506176.1"/>
    <property type="molecule type" value="Genomic_DNA"/>
</dbReference>
<accession>A0ABR9ISI7</accession>
<organism evidence="2 3">
    <name type="scientific">Rhizobium viscosum</name>
    <name type="common">Arthrobacter viscosus</name>
    <dbReference type="NCBI Taxonomy" id="1673"/>
    <lineage>
        <taxon>Bacteria</taxon>
        <taxon>Pseudomonadati</taxon>
        <taxon>Pseudomonadota</taxon>
        <taxon>Alphaproteobacteria</taxon>
        <taxon>Hyphomicrobiales</taxon>
        <taxon>Rhizobiaceae</taxon>
        <taxon>Rhizobium/Agrobacterium group</taxon>
        <taxon>Rhizobium</taxon>
    </lineage>
</organism>
<dbReference type="PANTHER" id="PTHR43792:SF1">
    <property type="entry name" value="N-ACETYLTRANSFERASE DOMAIN-CONTAINING PROTEIN"/>
    <property type="match status" value="1"/>
</dbReference>
<dbReference type="InterPro" id="IPR000182">
    <property type="entry name" value="GNAT_dom"/>
</dbReference>
<feature type="domain" description="N-acetyltransferase" evidence="1">
    <location>
        <begin position="8"/>
        <end position="118"/>
    </location>
</feature>
<dbReference type="SUPFAM" id="SSF55729">
    <property type="entry name" value="Acyl-CoA N-acyltransferases (Nat)"/>
    <property type="match status" value="1"/>
</dbReference>
<gene>
    <name evidence="2" type="ORF">H4W29_003357</name>
</gene>
<dbReference type="Pfam" id="PF13302">
    <property type="entry name" value="Acetyltransf_3"/>
    <property type="match status" value="1"/>
</dbReference>
<protein>
    <submittedName>
        <fullName evidence="2">RimJ/RimL family protein N-acetyltransferase</fullName>
    </submittedName>
</protein>
<dbReference type="InterPro" id="IPR016181">
    <property type="entry name" value="Acyl_CoA_acyltransferase"/>
</dbReference>
<reference evidence="2 3" key="1">
    <citation type="submission" date="2020-10" db="EMBL/GenBank/DDBJ databases">
        <title>Sequencing the genomes of 1000 actinobacteria strains.</title>
        <authorList>
            <person name="Klenk H.-P."/>
        </authorList>
    </citation>
    <scope>NUCLEOTIDE SEQUENCE [LARGE SCALE GENOMIC DNA]</scope>
    <source>
        <strain evidence="2 3">DSM 7307</strain>
    </source>
</reference>
<dbReference type="PANTHER" id="PTHR43792">
    <property type="entry name" value="GNAT FAMILY, PUTATIVE (AFU_ORTHOLOGUE AFUA_3G00765)-RELATED-RELATED"/>
    <property type="match status" value="1"/>
</dbReference>
<dbReference type="Gene3D" id="3.40.630.30">
    <property type="match status" value="1"/>
</dbReference>
<keyword evidence="3" id="KW-1185">Reference proteome</keyword>
<proteinExistence type="predicted"/>
<sequence length="141" mass="15488">MISDRALYMGGPHSTKAAWGMFCHDVALWALMGHGALMMEDRATGQCFGQVGINHGPLFPEKELGWLVYPQAEGKGYAYEAAVALRDWAFTVRGLKTLVSYIAPPNMRSIRLAERLGAVPDATAPRQEGDMDDLVFRHPAP</sequence>
<evidence type="ECO:0000259" key="1">
    <source>
        <dbReference type="Pfam" id="PF13302"/>
    </source>
</evidence>
<dbReference type="InterPro" id="IPR051531">
    <property type="entry name" value="N-acetyltransferase"/>
</dbReference>
<evidence type="ECO:0000313" key="3">
    <source>
        <dbReference type="Proteomes" id="UP000620262"/>
    </source>
</evidence>
<evidence type="ECO:0000313" key="2">
    <source>
        <dbReference type="EMBL" id="MBE1506176.1"/>
    </source>
</evidence>
<comment type="caution">
    <text evidence="2">The sequence shown here is derived from an EMBL/GenBank/DDBJ whole genome shotgun (WGS) entry which is preliminary data.</text>
</comment>
<dbReference type="Proteomes" id="UP000620262">
    <property type="component" value="Unassembled WGS sequence"/>
</dbReference>